<dbReference type="AlphaFoldDB" id="A0A3R8JRC2"/>
<evidence type="ECO:0000313" key="2">
    <source>
        <dbReference type="EMBL" id="RRK34362.1"/>
    </source>
</evidence>
<keyword evidence="1" id="KW-0472">Membrane</keyword>
<comment type="caution">
    <text evidence="2">The sequence shown here is derived from an EMBL/GenBank/DDBJ whole genome shotgun (WGS) entry which is preliminary data.</text>
</comment>
<proteinExistence type="predicted"/>
<gene>
    <name evidence="2" type="ORF">EBB54_25785</name>
</gene>
<evidence type="ECO:0000313" key="3">
    <source>
        <dbReference type="Proteomes" id="UP000274920"/>
    </source>
</evidence>
<evidence type="ECO:0000256" key="1">
    <source>
        <dbReference type="SAM" id="Phobius"/>
    </source>
</evidence>
<organism evidence="2 3">
    <name type="scientific">Schaedlerella arabinosiphila</name>
    <dbReference type="NCBI Taxonomy" id="2044587"/>
    <lineage>
        <taxon>Bacteria</taxon>
        <taxon>Bacillati</taxon>
        <taxon>Bacillota</taxon>
        <taxon>Clostridia</taxon>
        <taxon>Lachnospirales</taxon>
        <taxon>Lachnospiraceae</taxon>
        <taxon>Schaedlerella</taxon>
    </lineage>
</organism>
<name>A0A3R8JRC2_9FIRM</name>
<protein>
    <submittedName>
        <fullName evidence="2">Uncharacterized protein</fullName>
    </submittedName>
</protein>
<keyword evidence="1" id="KW-0812">Transmembrane</keyword>
<keyword evidence="1" id="KW-1133">Transmembrane helix</keyword>
<sequence>MKQYIIWYTLQFKAWVRRKTSWMQVLGMILLVVLTAQVQLPDAENTRVGVCSAPDEYAGRVLERLRAGDSMFDFIEYPQETAMRQDLVAGRIECGFIFSENFQELVQEGRIKDSVTYICTPFSAKGMVVQETFYAAFFEGYSEKILIDSEKEIYGRSDESLTEALLEKRRGYLQSSEMFQMDIIESEQKPGKPGVSGEARPVQGMAGLFVFAVLWMAQARKFGGNGNGILSALDRGRRWKFQYLGCLAEATIPAAVGVILVLLSPGHRGAEREIASMVVFVLVCSFWVLAVGRLFRSSTAFAGWTLTMLLVQMAVCPVFADLAAYVPAVKVIRWGFPLGWLR</sequence>
<feature type="transmembrane region" description="Helical" evidence="1">
    <location>
        <begin position="241"/>
        <end position="263"/>
    </location>
</feature>
<feature type="transmembrane region" description="Helical" evidence="1">
    <location>
        <begin position="301"/>
        <end position="326"/>
    </location>
</feature>
<reference evidence="2" key="1">
    <citation type="submission" date="2018-10" db="EMBL/GenBank/DDBJ databases">
        <title>Schaedlerella arabinophila gen. nov. sp. nov., isolated from the mouse intestinal tract and comparative analysis with the genome of the closely related altered Schaedler flora strain ASF502.</title>
        <authorList>
            <person name="Miyake S."/>
            <person name="Soh M."/>
            <person name="Seedorf H."/>
        </authorList>
    </citation>
    <scope>NUCLEOTIDE SEQUENCE [LARGE SCALE GENOMIC DNA]</scope>
    <source>
        <strain evidence="2">DSM 106076</strain>
    </source>
</reference>
<dbReference type="Proteomes" id="UP000274920">
    <property type="component" value="Unassembled WGS sequence"/>
</dbReference>
<dbReference type="RefSeq" id="WP_125129501.1">
    <property type="nucleotide sequence ID" value="NZ_RHJS01000002.1"/>
</dbReference>
<keyword evidence="3" id="KW-1185">Reference proteome</keyword>
<feature type="transmembrane region" description="Helical" evidence="1">
    <location>
        <begin position="275"/>
        <end position="295"/>
    </location>
</feature>
<dbReference type="EMBL" id="RHJS01000002">
    <property type="protein sequence ID" value="RRK34362.1"/>
    <property type="molecule type" value="Genomic_DNA"/>
</dbReference>
<accession>A0A3R8JRC2</accession>